<evidence type="ECO:0000313" key="1">
    <source>
        <dbReference type="EMBL" id="KKN85094.1"/>
    </source>
</evidence>
<name>A0A0F9U0J6_9ZZZZ</name>
<accession>A0A0F9U0J6</accession>
<proteinExistence type="predicted"/>
<dbReference type="AlphaFoldDB" id="A0A0F9U0J6"/>
<reference evidence="1" key="1">
    <citation type="journal article" date="2015" name="Nature">
        <title>Complex archaea that bridge the gap between prokaryotes and eukaryotes.</title>
        <authorList>
            <person name="Spang A."/>
            <person name="Saw J.H."/>
            <person name="Jorgensen S.L."/>
            <person name="Zaremba-Niedzwiedzka K."/>
            <person name="Martijn J."/>
            <person name="Lind A.E."/>
            <person name="van Eijk R."/>
            <person name="Schleper C."/>
            <person name="Guy L."/>
            <person name="Ettema T.J."/>
        </authorList>
    </citation>
    <scope>NUCLEOTIDE SEQUENCE</scope>
</reference>
<sequence>MKAAVNKVRLSPNMRYVLEGIVAGKDLYHSCDGRSEYGGRAQTLDGLRRRGLLDADGNVTESAKALFKVVD</sequence>
<comment type="caution">
    <text evidence="1">The sequence shown here is derived from an EMBL/GenBank/DDBJ whole genome shotgun (WGS) entry which is preliminary data.</text>
</comment>
<protein>
    <submittedName>
        <fullName evidence="1">Uncharacterized protein</fullName>
    </submittedName>
</protein>
<gene>
    <name evidence="1" type="ORF">LCGC14_0282630</name>
</gene>
<dbReference type="EMBL" id="LAZR01000163">
    <property type="protein sequence ID" value="KKN85094.1"/>
    <property type="molecule type" value="Genomic_DNA"/>
</dbReference>
<organism evidence="1">
    <name type="scientific">marine sediment metagenome</name>
    <dbReference type="NCBI Taxonomy" id="412755"/>
    <lineage>
        <taxon>unclassified sequences</taxon>
        <taxon>metagenomes</taxon>
        <taxon>ecological metagenomes</taxon>
    </lineage>
</organism>